<dbReference type="GO" id="GO:0008270">
    <property type="term" value="F:zinc ion binding"/>
    <property type="evidence" value="ECO:0007669"/>
    <property type="project" value="UniProtKB-KW"/>
</dbReference>
<evidence type="ECO:0000313" key="9">
    <source>
        <dbReference type="EMBL" id="KDQ53471.1"/>
    </source>
</evidence>
<comment type="subcellular location">
    <subcellularLocation>
        <location evidence="1">Nucleus</location>
    </subcellularLocation>
</comment>
<dbReference type="InterPro" id="IPR013087">
    <property type="entry name" value="Znf_C2H2_type"/>
</dbReference>
<proteinExistence type="predicted"/>
<dbReference type="GO" id="GO:0000785">
    <property type="term" value="C:chromatin"/>
    <property type="evidence" value="ECO:0007669"/>
    <property type="project" value="TreeGrafter"/>
</dbReference>
<gene>
    <name evidence="9" type="ORF">JAAARDRAFT_89965</name>
</gene>
<feature type="domain" description="C2H2-type" evidence="8">
    <location>
        <begin position="2"/>
        <end position="29"/>
    </location>
</feature>
<keyword evidence="4 7" id="KW-0863">Zinc-finger</keyword>
<keyword evidence="2" id="KW-0479">Metal-binding</keyword>
<dbReference type="SMART" id="SM00355">
    <property type="entry name" value="ZnF_C2H2"/>
    <property type="match status" value="2"/>
</dbReference>
<dbReference type="PANTHER" id="PTHR14003:SF20">
    <property type="entry name" value="FINGER DOMAIN PROTEIN, PUTATIVE (AFU_ORTHOLOGUE AFUA_4G10380)-RELATED"/>
    <property type="match status" value="1"/>
</dbReference>
<keyword evidence="5" id="KW-0862">Zinc</keyword>
<dbReference type="PROSITE" id="PS50157">
    <property type="entry name" value="ZINC_FINGER_C2H2_2"/>
    <property type="match status" value="2"/>
</dbReference>
<keyword evidence="6" id="KW-0539">Nucleus</keyword>
<evidence type="ECO:0000256" key="7">
    <source>
        <dbReference type="PROSITE-ProRule" id="PRU00042"/>
    </source>
</evidence>
<dbReference type="FunFam" id="3.30.160.60:FF:000478">
    <property type="entry name" value="Zinc finger protein 133"/>
    <property type="match status" value="1"/>
</dbReference>
<feature type="domain" description="C2H2-type" evidence="8">
    <location>
        <begin position="30"/>
        <end position="55"/>
    </location>
</feature>
<dbReference type="HOGENOM" id="CLU_002678_42_25_1"/>
<protein>
    <recommendedName>
        <fullName evidence="8">C2H2-type domain-containing protein</fullName>
    </recommendedName>
</protein>
<dbReference type="GO" id="GO:0000978">
    <property type="term" value="F:RNA polymerase II cis-regulatory region sequence-specific DNA binding"/>
    <property type="evidence" value="ECO:0007669"/>
    <property type="project" value="TreeGrafter"/>
</dbReference>
<dbReference type="Gene3D" id="3.30.160.60">
    <property type="entry name" value="Classic Zinc Finger"/>
    <property type="match status" value="2"/>
</dbReference>
<evidence type="ECO:0000256" key="3">
    <source>
        <dbReference type="ARBA" id="ARBA00022737"/>
    </source>
</evidence>
<reference evidence="10" key="1">
    <citation type="journal article" date="2014" name="Proc. Natl. Acad. Sci. U.S.A.">
        <title>Extensive sampling of basidiomycete genomes demonstrates inadequacy of the white-rot/brown-rot paradigm for wood decay fungi.</title>
        <authorList>
            <person name="Riley R."/>
            <person name="Salamov A.A."/>
            <person name="Brown D.W."/>
            <person name="Nagy L.G."/>
            <person name="Floudas D."/>
            <person name="Held B.W."/>
            <person name="Levasseur A."/>
            <person name="Lombard V."/>
            <person name="Morin E."/>
            <person name="Otillar R."/>
            <person name="Lindquist E.A."/>
            <person name="Sun H."/>
            <person name="LaButti K.M."/>
            <person name="Schmutz J."/>
            <person name="Jabbour D."/>
            <person name="Luo H."/>
            <person name="Baker S.E."/>
            <person name="Pisabarro A.G."/>
            <person name="Walton J.D."/>
            <person name="Blanchette R.A."/>
            <person name="Henrissat B."/>
            <person name="Martin F."/>
            <person name="Cullen D."/>
            <person name="Hibbett D.S."/>
            <person name="Grigoriev I.V."/>
        </authorList>
    </citation>
    <scope>NUCLEOTIDE SEQUENCE [LARGE SCALE GENOMIC DNA]</scope>
    <source>
        <strain evidence="10">MUCL 33604</strain>
    </source>
</reference>
<dbReference type="SUPFAM" id="SSF57667">
    <property type="entry name" value="beta-beta-alpha zinc fingers"/>
    <property type="match status" value="1"/>
</dbReference>
<keyword evidence="3" id="KW-0677">Repeat</keyword>
<feature type="non-terminal residue" evidence="9">
    <location>
        <position position="1"/>
    </location>
</feature>
<dbReference type="PANTHER" id="PTHR14003">
    <property type="entry name" value="TRANSCRIPTIONAL REPRESSOR PROTEIN YY"/>
    <property type="match status" value="1"/>
</dbReference>
<evidence type="ECO:0000259" key="8">
    <source>
        <dbReference type="PROSITE" id="PS50157"/>
    </source>
</evidence>
<dbReference type="InParanoid" id="A0A067PT09"/>
<evidence type="ECO:0000256" key="4">
    <source>
        <dbReference type="ARBA" id="ARBA00022771"/>
    </source>
</evidence>
<dbReference type="PROSITE" id="PS00028">
    <property type="entry name" value="ZINC_FINGER_C2H2_1"/>
    <property type="match status" value="2"/>
</dbReference>
<feature type="non-terminal residue" evidence="9">
    <location>
        <position position="55"/>
    </location>
</feature>
<dbReference type="GO" id="GO:0000981">
    <property type="term" value="F:DNA-binding transcription factor activity, RNA polymerase II-specific"/>
    <property type="evidence" value="ECO:0007669"/>
    <property type="project" value="TreeGrafter"/>
</dbReference>
<keyword evidence="10" id="KW-1185">Reference proteome</keyword>
<evidence type="ECO:0000256" key="1">
    <source>
        <dbReference type="ARBA" id="ARBA00004123"/>
    </source>
</evidence>
<dbReference type="OrthoDB" id="6077919at2759"/>
<evidence type="ECO:0000256" key="2">
    <source>
        <dbReference type="ARBA" id="ARBA00022723"/>
    </source>
</evidence>
<dbReference type="EMBL" id="KL197733">
    <property type="protein sequence ID" value="KDQ53471.1"/>
    <property type="molecule type" value="Genomic_DNA"/>
</dbReference>
<dbReference type="GO" id="GO:0005667">
    <property type="term" value="C:transcription regulator complex"/>
    <property type="evidence" value="ECO:0007669"/>
    <property type="project" value="TreeGrafter"/>
</dbReference>
<dbReference type="Pfam" id="PF00096">
    <property type="entry name" value="zf-C2H2"/>
    <property type="match status" value="2"/>
</dbReference>
<evidence type="ECO:0000256" key="6">
    <source>
        <dbReference type="ARBA" id="ARBA00023242"/>
    </source>
</evidence>
<dbReference type="AlphaFoldDB" id="A0A067PT09"/>
<evidence type="ECO:0000256" key="5">
    <source>
        <dbReference type="ARBA" id="ARBA00022833"/>
    </source>
</evidence>
<dbReference type="GO" id="GO:0031519">
    <property type="term" value="C:PcG protein complex"/>
    <property type="evidence" value="ECO:0007669"/>
    <property type="project" value="TreeGrafter"/>
</dbReference>
<organism evidence="9 10">
    <name type="scientific">Jaapia argillacea MUCL 33604</name>
    <dbReference type="NCBI Taxonomy" id="933084"/>
    <lineage>
        <taxon>Eukaryota</taxon>
        <taxon>Fungi</taxon>
        <taxon>Dikarya</taxon>
        <taxon>Basidiomycota</taxon>
        <taxon>Agaricomycotina</taxon>
        <taxon>Agaricomycetes</taxon>
        <taxon>Agaricomycetidae</taxon>
        <taxon>Jaapiales</taxon>
        <taxon>Jaapiaceae</taxon>
        <taxon>Jaapia</taxon>
    </lineage>
</organism>
<sequence length="55" mass="6219">KYECSYCGKGFNRPSSLKIHLNSHTGEKPFQCPHEGCGRTFSVLSNMRRHARGHA</sequence>
<evidence type="ECO:0000313" key="10">
    <source>
        <dbReference type="Proteomes" id="UP000027265"/>
    </source>
</evidence>
<dbReference type="FunFam" id="3.30.160.60:FF:001102">
    <property type="entry name" value="Transcription factor IIIA"/>
    <property type="match status" value="1"/>
</dbReference>
<accession>A0A067PT09</accession>
<name>A0A067PT09_9AGAM</name>
<dbReference type="STRING" id="933084.A0A067PT09"/>
<dbReference type="InterPro" id="IPR036236">
    <property type="entry name" value="Znf_C2H2_sf"/>
</dbReference>
<dbReference type="Proteomes" id="UP000027265">
    <property type="component" value="Unassembled WGS sequence"/>
</dbReference>